<dbReference type="InterPro" id="IPR036259">
    <property type="entry name" value="MFS_trans_sf"/>
</dbReference>
<dbReference type="Gene3D" id="1.20.1720.10">
    <property type="entry name" value="Multidrug resistance protein D"/>
    <property type="match status" value="1"/>
</dbReference>
<evidence type="ECO:0000256" key="5">
    <source>
        <dbReference type="SAM" id="MobiDB-lite"/>
    </source>
</evidence>
<name>A0A409YDF4_9AGAR</name>
<feature type="transmembrane region" description="Helical" evidence="6">
    <location>
        <begin position="15"/>
        <end position="32"/>
    </location>
</feature>
<dbReference type="Pfam" id="PF07690">
    <property type="entry name" value="MFS_1"/>
    <property type="match status" value="2"/>
</dbReference>
<feature type="transmembrane region" description="Helical" evidence="6">
    <location>
        <begin position="126"/>
        <end position="144"/>
    </location>
</feature>
<dbReference type="Gene3D" id="1.20.1250.20">
    <property type="entry name" value="MFS general substrate transporter like domains"/>
    <property type="match status" value="2"/>
</dbReference>
<feature type="transmembrane region" description="Helical" evidence="6">
    <location>
        <begin position="230"/>
        <end position="250"/>
    </location>
</feature>
<protein>
    <recommendedName>
        <fullName evidence="7">Major facilitator superfamily (MFS) profile domain-containing protein</fullName>
    </recommendedName>
</protein>
<feature type="domain" description="Major facilitator superfamily (MFS) profile" evidence="7">
    <location>
        <begin position="1"/>
        <end position="459"/>
    </location>
</feature>
<feature type="region of interest" description="Disordered" evidence="5">
    <location>
        <begin position="476"/>
        <end position="499"/>
    </location>
</feature>
<dbReference type="STRING" id="231916.A0A409YDF4"/>
<dbReference type="InterPro" id="IPR020846">
    <property type="entry name" value="MFS_dom"/>
</dbReference>
<sequence>MPTIASQFNALDTQSWIATSYLLTSTVFQPFFGRVSDLFGSKAMLIVSIILFEFGSLMTATAQNFVWLCCARAVADQNYRLVPIRDRGRYTGVLYARYALANVLGPSNEKILGGIFTKDVTWRWCFYINLPIGAVAMAIIFFLLHKIPDRPKKGVTMADIDIGGIAILSVSVVSLLLALSWGGVTVPWSSRQVIALLAVGGGLIPIFILYEIRVPKLPVIPLSMFRYRNVISATVNYFFIHASVYGLAVYIPTYYQLVKFDSQLISGLELLSYVLPISFSSVVVGILISRTGWVRPWLWIGGMINLVGTGLCILFDGDFAKGPEFAILIITGLGMGFVYQSNTVAAQSQVNRSELASVTTMTLWSKSLGGIISLSIQASIIQNVVSNRILANPLSAPYVNAVESIANLHQAPPAVRAIIREAYGAAFSKMMIMTTAFVAFGWIASLGMGRVALPKKQKKDVNGSIQEKNAAPVIELTRMGSSQHNSDNASSSEKALSQR</sequence>
<feature type="transmembrane region" description="Helical" evidence="6">
    <location>
        <begin position="325"/>
        <end position="346"/>
    </location>
</feature>
<reference evidence="8 9" key="1">
    <citation type="journal article" date="2018" name="Evol. Lett.">
        <title>Horizontal gene cluster transfer increased hallucinogenic mushroom diversity.</title>
        <authorList>
            <person name="Reynolds H.T."/>
            <person name="Vijayakumar V."/>
            <person name="Gluck-Thaler E."/>
            <person name="Korotkin H.B."/>
            <person name="Matheny P.B."/>
            <person name="Slot J.C."/>
        </authorList>
    </citation>
    <scope>NUCLEOTIDE SEQUENCE [LARGE SCALE GENOMIC DNA]</scope>
    <source>
        <strain evidence="8 9">SRW20</strain>
    </source>
</reference>
<dbReference type="PANTHER" id="PTHR23501:SF102">
    <property type="entry name" value="DRUG TRANSPORTER, PUTATIVE (AFU_ORTHOLOGUE AFUA_3G08530)-RELATED"/>
    <property type="match status" value="1"/>
</dbReference>
<feature type="transmembrane region" description="Helical" evidence="6">
    <location>
        <begin position="367"/>
        <end position="385"/>
    </location>
</feature>
<feature type="transmembrane region" description="Helical" evidence="6">
    <location>
        <begin position="430"/>
        <end position="449"/>
    </location>
</feature>
<dbReference type="InterPro" id="IPR011701">
    <property type="entry name" value="MFS"/>
</dbReference>
<proteinExistence type="predicted"/>
<feature type="transmembrane region" description="Helical" evidence="6">
    <location>
        <begin position="297"/>
        <end position="319"/>
    </location>
</feature>
<dbReference type="Proteomes" id="UP000284706">
    <property type="component" value="Unassembled WGS sequence"/>
</dbReference>
<feature type="transmembrane region" description="Helical" evidence="6">
    <location>
        <begin position="44"/>
        <end position="62"/>
    </location>
</feature>
<dbReference type="GO" id="GO:0022857">
    <property type="term" value="F:transmembrane transporter activity"/>
    <property type="evidence" value="ECO:0007669"/>
    <property type="project" value="InterPro"/>
</dbReference>
<dbReference type="GO" id="GO:0005886">
    <property type="term" value="C:plasma membrane"/>
    <property type="evidence" value="ECO:0007669"/>
    <property type="project" value="TreeGrafter"/>
</dbReference>
<evidence type="ECO:0000256" key="3">
    <source>
        <dbReference type="ARBA" id="ARBA00022989"/>
    </source>
</evidence>
<comment type="subcellular location">
    <subcellularLocation>
        <location evidence="1">Membrane</location>
        <topology evidence="1">Multi-pass membrane protein</topology>
    </subcellularLocation>
</comment>
<organism evidence="8 9">
    <name type="scientific">Gymnopilus dilepis</name>
    <dbReference type="NCBI Taxonomy" id="231916"/>
    <lineage>
        <taxon>Eukaryota</taxon>
        <taxon>Fungi</taxon>
        <taxon>Dikarya</taxon>
        <taxon>Basidiomycota</taxon>
        <taxon>Agaricomycotina</taxon>
        <taxon>Agaricomycetes</taxon>
        <taxon>Agaricomycetidae</taxon>
        <taxon>Agaricales</taxon>
        <taxon>Agaricineae</taxon>
        <taxon>Hymenogastraceae</taxon>
        <taxon>Gymnopilus</taxon>
    </lineage>
</organism>
<dbReference type="SUPFAM" id="SSF103473">
    <property type="entry name" value="MFS general substrate transporter"/>
    <property type="match status" value="1"/>
</dbReference>
<evidence type="ECO:0000256" key="2">
    <source>
        <dbReference type="ARBA" id="ARBA00022692"/>
    </source>
</evidence>
<feature type="transmembrane region" description="Helical" evidence="6">
    <location>
        <begin position="192"/>
        <end position="210"/>
    </location>
</feature>
<keyword evidence="3 6" id="KW-1133">Transmembrane helix</keyword>
<evidence type="ECO:0000313" key="8">
    <source>
        <dbReference type="EMBL" id="PPR01018.1"/>
    </source>
</evidence>
<feature type="transmembrane region" description="Helical" evidence="6">
    <location>
        <begin position="270"/>
        <end position="288"/>
    </location>
</feature>
<dbReference type="OrthoDB" id="10021397at2759"/>
<evidence type="ECO:0000256" key="6">
    <source>
        <dbReference type="SAM" id="Phobius"/>
    </source>
</evidence>
<evidence type="ECO:0000259" key="7">
    <source>
        <dbReference type="PROSITE" id="PS50850"/>
    </source>
</evidence>
<accession>A0A409YDF4</accession>
<gene>
    <name evidence="8" type="ORF">CVT26_015619</name>
</gene>
<comment type="caution">
    <text evidence="8">The sequence shown here is derived from an EMBL/GenBank/DDBJ whole genome shotgun (WGS) entry which is preliminary data.</text>
</comment>
<keyword evidence="9" id="KW-1185">Reference proteome</keyword>
<keyword evidence="4 6" id="KW-0472">Membrane</keyword>
<dbReference type="PROSITE" id="PS50850">
    <property type="entry name" value="MFS"/>
    <property type="match status" value="1"/>
</dbReference>
<dbReference type="PANTHER" id="PTHR23501">
    <property type="entry name" value="MAJOR FACILITATOR SUPERFAMILY"/>
    <property type="match status" value="1"/>
</dbReference>
<evidence type="ECO:0000313" key="9">
    <source>
        <dbReference type="Proteomes" id="UP000284706"/>
    </source>
</evidence>
<evidence type="ECO:0000256" key="4">
    <source>
        <dbReference type="ARBA" id="ARBA00023136"/>
    </source>
</evidence>
<feature type="compositionally biased region" description="Low complexity" evidence="5">
    <location>
        <begin position="481"/>
        <end position="492"/>
    </location>
</feature>
<keyword evidence="2 6" id="KW-0812">Transmembrane</keyword>
<dbReference type="EMBL" id="NHYE01000971">
    <property type="protein sequence ID" value="PPR01018.1"/>
    <property type="molecule type" value="Genomic_DNA"/>
</dbReference>
<dbReference type="InParanoid" id="A0A409YDF4"/>
<evidence type="ECO:0000256" key="1">
    <source>
        <dbReference type="ARBA" id="ARBA00004141"/>
    </source>
</evidence>
<dbReference type="AlphaFoldDB" id="A0A409YDF4"/>
<feature type="transmembrane region" description="Helical" evidence="6">
    <location>
        <begin position="165"/>
        <end position="186"/>
    </location>
</feature>